<proteinExistence type="predicted"/>
<dbReference type="EMBL" id="JAWJWE010000002">
    <property type="protein sequence ID" value="KAK6642816.1"/>
    <property type="molecule type" value="Genomic_DNA"/>
</dbReference>
<organism evidence="2 4">
    <name type="scientific">Polyplax serrata</name>
    <name type="common">Common mouse louse</name>
    <dbReference type="NCBI Taxonomy" id="468196"/>
    <lineage>
        <taxon>Eukaryota</taxon>
        <taxon>Metazoa</taxon>
        <taxon>Ecdysozoa</taxon>
        <taxon>Arthropoda</taxon>
        <taxon>Hexapoda</taxon>
        <taxon>Insecta</taxon>
        <taxon>Pterygota</taxon>
        <taxon>Neoptera</taxon>
        <taxon>Paraneoptera</taxon>
        <taxon>Psocodea</taxon>
        <taxon>Troctomorpha</taxon>
        <taxon>Phthiraptera</taxon>
        <taxon>Anoplura</taxon>
        <taxon>Polyplacidae</taxon>
        <taxon>Polyplax</taxon>
    </lineage>
</organism>
<dbReference type="Proteomes" id="UP001372834">
    <property type="component" value="Unassembled WGS sequence"/>
</dbReference>
<keyword evidence="3" id="KW-1185">Reference proteome</keyword>
<evidence type="ECO:0000313" key="2">
    <source>
        <dbReference type="EMBL" id="KAK6642816.1"/>
    </source>
</evidence>
<comment type="caution">
    <text evidence="2">The sequence shown here is derived from an EMBL/GenBank/DDBJ whole genome shotgun (WGS) entry which is preliminary data.</text>
</comment>
<dbReference type="AlphaFoldDB" id="A0AAN8SAY3"/>
<evidence type="ECO:0000313" key="1">
    <source>
        <dbReference type="EMBL" id="KAK6624348.1"/>
    </source>
</evidence>
<sequence>MYRIFCCRSRNASRVEVDEVTDSLEKCLSVERGVHEFKAFLDKNRFDDESRTLSFALKCQSILAETARLSPSTRTLELPHRIQNEIRNLYEMANDINFDLDQMNNLRNLYSPDVDKKMQTLQLAQAWALDLLQNVYKTFRAHALRTV</sequence>
<gene>
    <name evidence="2" type="ORF">RUM43_004318</name>
    <name evidence="1" type="ORF">RUM44_011207</name>
</gene>
<name>A0AAN8SAY3_POLSC</name>
<evidence type="ECO:0000313" key="3">
    <source>
        <dbReference type="Proteomes" id="UP001359485"/>
    </source>
</evidence>
<reference evidence="2 4" key="1">
    <citation type="submission" date="2023-10" db="EMBL/GenBank/DDBJ databases">
        <title>Genomes of two closely related lineages of the louse Polyplax serrata with different host specificities.</title>
        <authorList>
            <person name="Martinu J."/>
            <person name="Tarabai H."/>
            <person name="Stefka J."/>
            <person name="Hypsa V."/>
        </authorList>
    </citation>
    <scope>NUCLEOTIDE SEQUENCE [LARGE SCALE GENOMIC DNA]</scope>
    <source>
        <strain evidence="1">98ZLc_SE</strain>
        <strain evidence="2">HR10_N</strain>
    </source>
</reference>
<protein>
    <submittedName>
        <fullName evidence="2">Uncharacterized protein</fullName>
    </submittedName>
</protein>
<evidence type="ECO:0000313" key="4">
    <source>
        <dbReference type="Proteomes" id="UP001372834"/>
    </source>
</evidence>
<dbReference type="Proteomes" id="UP001359485">
    <property type="component" value="Unassembled WGS sequence"/>
</dbReference>
<dbReference type="EMBL" id="JAWJWF010000046">
    <property type="protein sequence ID" value="KAK6624348.1"/>
    <property type="molecule type" value="Genomic_DNA"/>
</dbReference>
<accession>A0AAN8SAY3</accession>